<dbReference type="SUPFAM" id="SSF103473">
    <property type="entry name" value="MFS general substrate transporter"/>
    <property type="match status" value="1"/>
</dbReference>
<feature type="transmembrane region" description="Helical" evidence="1">
    <location>
        <begin position="101"/>
        <end position="120"/>
    </location>
</feature>
<feature type="transmembrane region" description="Helical" evidence="1">
    <location>
        <begin position="76"/>
        <end position="95"/>
    </location>
</feature>
<proteinExistence type="predicted"/>
<feature type="transmembrane region" description="Helical" evidence="1">
    <location>
        <begin position="291"/>
        <end position="309"/>
    </location>
</feature>
<evidence type="ECO:0000256" key="1">
    <source>
        <dbReference type="SAM" id="Phobius"/>
    </source>
</evidence>
<dbReference type="Pfam" id="PF06779">
    <property type="entry name" value="MFS_4"/>
    <property type="match status" value="1"/>
</dbReference>
<accession>A0ABZ2LIM6</accession>
<dbReference type="RefSeq" id="WP_394840267.1">
    <property type="nucleotide sequence ID" value="NZ_CP089929.1"/>
</dbReference>
<feature type="transmembrane region" description="Helical" evidence="1">
    <location>
        <begin position="46"/>
        <end position="69"/>
    </location>
</feature>
<dbReference type="PANTHER" id="PTHR23537:SF1">
    <property type="entry name" value="SUGAR TRANSPORTER"/>
    <property type="match status" value="1"/>
</dbReference>
<dbReference type="PANTHER" id="PTHR23537">
    <property type="match status" value="1"/>
</dbReference>
<keyword evidence="1" id="KW-0812">Transmembrane</keyword>
<feature type="transmembrane region" description="Helical" evidence="1">
    <location>
        <begin position="160"/>
        <end position="181"/>
    </location>
</feature>
<keyword evidence="1" id="KW-0472">Membrane</keyword>
<name>A0ABZ2LIM6_9BACT</name>
<feature type="transmembrane region" description="Helical" evidence="1">
    <location>
        <begin position="264"/>
        <end position="285"/>
    </location>
</feature>
<feature type="transmembrane region" description="Helical" evidence="1">
    <location>
        <begin position="321"/>
        <end position="346"/>
    </location>
</feature>
<reference evidence="2" key="1">
    <citation type="submission" date="2021-12" db="EMBL/GenBank/DDBJ databases">
        <title>Discovery of the Pendulisporaceae a myxobacterial family with distinct sporulation behavior and unique specialized metabolism.</title>
        <authorList>
            <person name="Garcia R."/>
            <person name="Popoff A."/>
            <person name="Bader C.D."/>
            <person name="Loehr J."/>
            <person name="Walesch S."/>
            <person name="Walt C."/>
            <person name="Boldt J."/>
            <person name="Bunk B."/>
            <person name="Haeckl F.J.F.P.J."/>
            <person name="Gunesch A.P."/>
            <person name="Birkelbach J."/>
            <person name="Nuebel U."/>
            <person name="Pietschmann T."/>
            <person name="Bach T."/>
            <person name="Mueller R."/>
        </authorList>
    </citation>
    <scope>NUCLEOTIDE SEQUENCE</scope>
    <source>
        <strain evidence="2">MSr11367</strain>
    </source>
</reference>
<feature type="transmembrane region" description="Helical" evidence="1">
    <location>
        <begin position="7"/>
        <end position="26"/>
    </location>
</feature>
<dbReference type="InterPro" id="IPR036259">
    <property type="entry name" value="MFS_trans_sf"/>
</dbReference>
<feature type="transmembrane region" description="Helical" evidence="1">
    <location>
        <begin position="352"/>
        <end position="371"/>
    </location>
</feature>
<keyword evidence="3" id="KW-1185">Reference proteome</keyword>
<dbReference type="InterPro" id="IPR010645">
    <property type="entry name" value="MFS_4"/>
</dbReference>
<gene>
    <name evidence="2" type="ORF">LVJ94_25615</name>
</gene>
<dbReference type="EMBL" id="CP089983">
    <property type="protein sequence ID" value="WXB10592.1"/>
    <property type="molecule type" value="Genomic_DNA"/>
</dbReference>
<evidence type="ECO:0000313" key="2">
    <source>
        <dbReference type="EMBL" id="WXB10592.1"/>
    </source>
</evidence>
<feature type="transmembrane region" description="Helical" evidence="1">
    <location>
        <begin position="238"/>
        <end position="257"/>
    </location>
</feature>
<evidence type="ECO:0000313" key="3">
    <source>
        <dbReference type="Proteomes" id="UP001374803"/>
    </source>
</evidence>
<dbReference type="Proteomes" id="UP001374803">
    <property type="component" value="Chromosome"/>
</dbReference>
<keyword evidence="1" id="KW-1133">Transmembrane helix</keyword>
<dbReference type="Gene3D" id="1.20.1250.20">
    <property type="entry name" value="MFS general substrate transporter like domains"/>
    <property type="match status" value="2"/>
</dbReference>
<feature type="transmembrane region" description="Helical" evidence="1">
    <location>
        <begin position="202"/>
        <end position="226"/>
    </location>
</feature>
<feature type="transmembrane region" description="Helical" evidence="1">
    <location>
        <begin position="132"/>
        <end position="154"/>
    </location>
</feature>
<sequence>MPSPRRIAFAGLTVLAISLGIGRFLLTPLMPLMQADAGLGLVTGGWLASLNNAGYLAGALLCALGVIPARAPLRSALLIIALTTLGMGLGASPALWVALRIVAGITSAVLIVHGISWGMVRLRAAGRVDLEAVLFTGPGVGIAISGLLVALLRPHGVPSAWLWIGFGLLCAIFTGAVWRDLSAPEPPPPKDTSLQAVRDPAWPLIALYGLLGFSYVIPATFLPLIADTQLHLPRVREWFWPVYGVATTLTTLGLARWPERLGNYVALGVVSFAMLAGELLCAWWPSAIGLLLGTVLLGAVMMPMVVFVMREARRLAPRNPTRLIASLTVVFGIGQIAGPLVAAWLAERQHSFTAPLVLAAGAAGLAMLLVLPRLPRLQQTGDGVA</sequence>
<organism evidence="2 3">
    <name type="scientific">Pendulispora rubella</name>
    <dbReference type="NCBI Taxonomy" id="2741070"/>
    <lineage>
        <taxon>Bacteria</taxon>
        <taxon>Pseudomonadati</taxon>
        <taxon>Myxococcota</taxon>
        <taxon>Myxococcia</taxon>
        <taxon>Myxococcales</taxon>
        <taxon>Sorangiineae</taxon>
        <taxon>Pendulisporaceae</taxon>
        <taxon>Pendulispora</taxon>
    </lineage>
</organism>
<protein>
    <submittedName>
        <fullName evidence="2">YbfB/YjiJ family MFS transporter</fullName>
    </submittedName>
</protein>